<keyword evidence="2" id="KW-0472">Membrane</keyword>
<reference evidence="3 4" key="1">
    <citation type="submission" date="2020-08" db="EMBL/GenBank/DDBJ databases">
        <title>Sequencing the genomes of 1000 actinobacteria strains.</title>
        <authorList>
            <person name="Klenk H.-P."/>
        </authorList>
    </citation>
    <scope>NUCLEOTIDE SEQUENCE [LARGE SCALE GENOMIC DNA]</scope>
    <source>
        <strain evidence="3 4">DSM 102122</strain>
    </source>
</reference>
<dbReference type="RefSeq" id="WP_184827044.1">
    <property type="nucleotide sequence ID" value="NZ_JACHMM010000001.1"/>
</dbReference>
<feature type="compositionally biased region" description="Pro residues" evidence="1">
    <location>
        <begin position="74"/>
        <end position="102"/>
    </location>
</feature>
<sequence length="295" mass="30259">MSKRRQAGRRAAGRPDPGEGGDDLPEAAADPLLPADDRAGGRAPGGPAAERAAAGARAAQRLAAGRRAARGPAPVQPSPVQPSPARPAPGPPAPSQPAPSQPAPGQTLSQPAPGQTLSQPAPAVDPSAERAAAGARAAQRLAAGRRAARRGLPEPASNEPSTRDREATATWSAFPDSPPRPRRAARQPTLPLSAPDHTGPPARPQVTPSGPVPRRSGPIEIPSIGELALYGTLATAVAVAVLIVNDRPYWQAAAVVAGAALLIVLLAVVAARSRPDRPADDPTRPRPEDRRRRRT</sequence>
<feature type="region of interest" description="Disordered" evidence="1">
    <location>
        <begin position="274"/>
        <end position="295"/>
    </location>
</feature>
<evidence type="ECO:0000313" key="3">
    <source>
        <dbReference type="EMBL" id="MBB5790750.1"/>
    </source>
</evidence>
<comment type="caution">
    <text evidence="3">The sequence shown here is derived from an EMBL/GenBank/DDBJ whole genome shotgun (WGS) entry which is preliminary data.</text>
</comment>
<feature type="compositionally biased region" description="Low complexity" evidence="1">
    <location>
        <begin position="129"/>
        <end position="145"/>
    </location>
</feature>
<evidence type="ECO:0000256" key="2">
    <source>
        <dbReference type="SAM" id="Phobius"/>
    </source>
</evidence>
<feature type="compositionally biased region" description="Polar residues" evidence="1">
    <location>
        <begin position="107"/>
        <end position="119"/>
    </location>
</feature>
<name>A0A7W9LNX2_9ACTN</name>
<feature type="transmembrane region" description="Helical" evidence="2">
    <location>
        <begin position="249"/>
        <end position="271"/>
    </location>
</feature>
<gene>
    <name evidence="3" type="ORF">HD601_005325</name>
</gene>
<accession>A0A7W9LNX2</accession>
<dbReference type="AlphaFoldDB" id="A0A7W9LNX2"/>
<evidence type="ECO:0000256" key="1">
    <source>
        <dbReference type="SAM" id="MobiDB-lite"/>
    </source>
</evidence>
<feature type="compositionally biased region" description="Basic residues" evidence="1">
    <location>
        <begin position="1"/>
        <end position="12"/>
    </location>
</feature>
<dbReference type="EMBL" id="JACHMM010000001">
    <property type="protein sequence ID" value="MBB5790750.1"/>
    <property type="molecule type" value="Genomic_DNA"/>
</dbReference>
<keyword evidence="2" id="KW-0812">Transmembrane</keyword>
<keyword evidence="4" id="KW-1185">Reference proteome</keyword>
<keyword evidence="2" id="KW-1133">Transmembrane helix</keyword>
<feature type="transmembrane region" description="Helical" evidence="2">
    <location>
        <begin position="224"/>
        <end position="243"/>
    </location>
</feature>
<dbReference type="Proteomes" id="UP000542813">
    <property type="component" value="Unassembled WGS sequence"/>
</dbReference>
<organism evidence="3 4">
    <name type="scientific">Jiangella mangrovi</name>
    <dbReference type="NCBI Taxonomy" id="1524084"/>
    <lineage>
        <taxon>Bacteria</taxon>
        <taxon>Bacillati</taxon>
        <taxon>Actinomycetota</taxon>
        <taxon>Actinomycetes</taxon>
        <taxon>Jiangellales</taxon>
        <taxon>Jiangellaceae</taxon>
        <taxon>Jiangella</taxon>
    </lineage>
</organism>
<feature type="compositionally biased region" description="Low complexity" evidence="1">
    <location>
        <begin position="45"/>
        <end position="73"/>
    </location>
</feature>
<feature type="region of interest" description="Disordered" evidence="1">
    <location>
        <begin position="1"/>
        <end position="218"/>
    </location>
</feature>
<proteinExistence type="predicted"/>
<evidence type="ECO:0000313" key="4">
    <source>
        <dbReference type="Proteomes" id="UP000542813"/>
    </source>
</evidence>
<protein>
    <submittedName>
        <fullName evidence="3">Uncharacterized protein</fullName>
    </submittedName>
</protein>